<protein>
    <submittedName>
        <fullName evidence="2">Uncharacterized protein</fullName>
    </submittedName>
</protein>
<reference evidence="2" key="1">
    <citation type="submission" date="2021-01" db="EMBL/GenBank/DDBJ databases">
        <authorList>
            <person name="Corre E."/>
            <person name="Pelletier E."/>
            <person name="Niang G."/>
            <person name="Scheremetjew M."/>
            <person name="Finn R."/>
            <person name="Kale V."/>
            <person name="Holt S."/>
            <person name="Cochrane G."/>
            <person name="Meng A."/>
            <person name="Brown T."/>
            <person name="Cohen L."/>
        </authorList>
    </citation>
    <scope>NUCLEOTIDE SEQUENCE</scope>
    <source>
        <strain evidence="2">CCMP722</strain>
    </source>
</reference>
<evidence type="ECO:0000313" key="2">
    <source>
        <dbReference type="EMBL" id="CAD8674480.1"/>
    </source>
</evidence>
<sequence>MGGGLKKKQRKLEAIAKGKAPTPGKKAHDDAQVDKPLQQAKSAEKVAPVPEEKVTAPATEGAGPSKRVLKRRAEQARKKAKLAAIKAGTPLDETKQNPFVGQYKELSIAHLEEKIKSLKRERGVQPAREERAMKQALKQELESKQEALKNSWEAQIRKKRKVKHGETGEV</sequence>
<organism evidence="2">
    <name type="scientific">Pyramimonas obovata</name>
    <dbReference type="NCBI Taxonomy" id="1411642"/>
    <lineage>
        <taxon>Eukaryota</taxon>
        <taxon>Viridiplantae</taxon>
        <taxon>Chlorophyta</taxon>
        <taxon>Pyramimonadophyceae</taxon>
        <taxon>Pyramimonadales</taxon>
        <taxon>Pyramimonadaceae</taxon>
        <taxon>Pyramimonas</taxon>
        <taxon>Pyramimonas incertae sedis</taxon>
    </lineage>
</organism>
<evidence type="ECO:0000256" key="1">
    <source>
        <dbReference type="SAM" id="MobiDB-lite"/>
    </source>
</evidence>
<feature type="region of interest" description="Disordered" evidence="1">
    <location>
        <begin position="1"/>
        <end position="75"/>
    </location>
</feature>
<proteinExistence type="predicted"/>
<feature type="compositionally biased region" description="Basic residues" evidence="1">
    <location>
        <begin position="1"/>
        <end position="10"/>
    </location>
</feature>
<dbReference type="EMBL" id="HBFA01024106">
    <property type="protein sequence ID" value="CAD8674480.1"/>
    <property type="molecule type" value="Transcribed_RNA"/>
</dbReference>
<accession>A0A7S0WN93</accession>
<name>A0A7S0WN93_9CHLO</name>
<gene>
    <name evidence="2" type="ORF">POBO1169_LOCUS12266</name>
</gene>
<dbReference type="AlphaFoldDB" id="A0A7S0WN93"/>